<dbReference type="GO" id="GO:0046872">
    <property type="term" value="F:metal ion binding"/>
    <property type="evidence" value="ECO:0007669"/>
    <property type="project" value="UniProtKB-KW"/>
</dbReference>
<feature type="signal peptide" evidence="5">
    <location>
        <begin position="1"/>
        <end position="20"/>
    </location>
</feature>
<evidence type="ECO:0000256" key="1">
    <source>
        <dbReference type="ARBA" id="ARBA00022617"/>
    </source>
</evidence>
<dbReference type="InterPro" id="IPR016024">
    <property type="entry name" value="ARM-type_fold"/>
</dbReference>
<keyword evidence="3 4" id="KW-0408">Iron</keyword>
<dbReference type="InterPro" id="IPR013427">
    <property type="entry name" value="Haem-bd_dom_put"/>
</dbReference>
<feature type="chain" id="PRO_5013393436" description="Cytochrome c domain-containing protein" evidence="5">
    <location>
        <begin position="21"/>
        <end position="937"/>
    </location>
</feature>
<dbReference type="GO" id="GO:0009055">
    <property type="term" value="F:electron transfer activity"/>
    <property type="evidence" value="ECO:0007669"/>
    <property type="project" value="InterPro"/>
</dbReference>
<gene>
    <name evidence="7" type="ORF">FRUB_07078</name>
</gene>
<dbReference type="NCBIfam" id="TIGR02603">
    <property type="entry name" value="CxxCH_TIGR02603"/>
    <property type="match status" value="1"/>
</dbReference>
<dbReference type="Proteomes" id="UP000214646">
    <property type="component" value="Unassembled WGS sequence"/>
</dbReference>
<dbReference type="Pfam" id="PF23500">
    <property type="entry name" value="DUF7133"/>
    <property type="match status" value="1"/>
</dbReference>
<dbReference type="InterPro" id="IPR036909">
    <property type="entry name" value="Cyt_c-like_dom_sf"/>
</dbReference>
<dbReference type="InterPro" id="IPR011989">
    <property type="entry name" value="ARM-like"/>
</dbReference>
<evidence type="ECO:0000256" key="2">
    <source>
        <dbReference type="ARBA" id="ARBA00022723"/>
    </source>
</evidence>
<dbReference type="Gene3D" id="1.25.10.10">
    <property type="entry name" value="Leucine-rich Repeat Variant"/>
    <property type="match status" value="2"/>
</dbReference>
<dbReference type="PROSITE" id="PS51007">
    <property type="entry name" value="CYTC"/>
    <property type="match status" value="1"/>
</dbReference>
<keyword evidence="8" id="KW-1185">Reference proteome</keyword>
<dbReference type="Gene3D" id="2.120.10.30">
    <property type="entry name" value="TolB, C-terminal domain"/>
    <property type="match status" value="1"/>
</dbReference>
<evidence type="ECO:0000313" key="7">
    <source>
        <dbReference type="EMBL" id="OWK37958.1"/>
    </source>
</evidence>
<dbReference type="NCBIfam" id="TIGR02604">
    <property type="entry name" value="Piru_Ver_Nterm"/>
    <property type="match status" value="1"/>
</dbReference>
<dbReference type="Pfam" id="PF13646">
    <property type="entry name" value="HEAT_2"/>
    <property type="match status" value="1"/>
</dbReference>
<protein>
    <recommendedName>
        <fullName evidence="6">Cytochrome c domain-containing protein</fullName>
    </recommendedName>
</protein>
<dbReference type="RefSeq" id="WP_088257777.1">
    <property type="nucleotide sequence ID" value="NZ_NIDE01000014.1"/>
</dbReference>
<dbReference type="Gene3D" id="1.10.760.10">
    <property type="entry name" value="Cytochrome c-like domain"/>
    <property type="match status" value="1"/>
</dbReference>
<evidence type="ECO:0000313" key="8">
    <source>
        <dbReference type="Proteomes" id="UP000214646"/>
    </source>
</evidence>
<dbReference type="InterPro" id="IPR009056">
    <property type="entry name" value="Cyt_c-like_dom"/>
</dbReference>
<dbReference type="SUPFAM" id="SSF46626">
    <property type="entry name" value="Cytochrome c"/>
    <property type="match status" value="1"/>
</dbReference>
<dbReference type="InterPro" id="IPR055557">
    <property type="entry name" value="DUF7133"/>
</dbReference>
<dbReference type="SUPFAM" id="SSF63829">
    <property type="entry name" value="Calcium-dependent phosphotriesterase"/>
    <property type="match status" value="1"/>
</dbReference>
<accession>A0A225DHC4</accession>
<evidence type="ECO:0000259" key="6">
    <source>
        <dbReference type="PROSITE" id="PS51007"/>
    </source>
</evidence>
<proteinExistence type="predicted"/>
<dbReference type="OrthoDB" id="232040at2"/>
<evidence type="ECO:0000256" key="5">
    <source>
        <dbReference type="SAM" id="SignalP"/>
    </source>
</evidence>
<dbReference type="InterPro" id="IPR011042">
    <property type="entry name" value="6-blade_b-propeller_TolB-like"/>
</dbReference>
<keyword evidence="2 4" id="KW-0479">Metal-binding</keyword>
<dbReference type="EMBL" id="NIDE01000014">
    <property type="protein sequence ID" value="OWK37958.1"/>
    <property type="molecule type" value="Genomic_DNA"/>
</dbReference>
<organism evidence="7 8">
    <name type="scientific">Fimbriiglobus ruber</name>
    <dbReference type="NCBI Taxonomy" id="1908690"/>
    <lineage>
        <taxon>Bacteria</taxon>
        <taxon>Pseudomonadati</taxon>
        <taxon>Planctomycetota</taxon>
        <taxon>Planctomycetia</taxon>
        <taxon>Gemmatales</taxon>
        <taxon>Gemmataceae</taxon>
        <taxon>Fimbriiglobus</taxon>
    </lineage>
</organism>
<comment type="caution">
    <text evidence="7">The sequence shown here is derived from an EMBL/GenBank/DDBJ whole genome shotgun (WGS) entry which is preliminary data.</text>
</comment>
<evidence type="ECO:0000256" key="4">
    <source>
        <dbReference type="PROSITE-ProRule" id="PRU00433"/>
    </source>
</evidence>
<keyword evidence="1 4" id="KW-0349">Heme</keyword>
<name>A0A225DHC4_9BACT</name>
<keyword evidence="5" id="KW-0732">Signal</keyword>
<evidence type="ECO:0000256" key="3">
    <source>
        <dbReference type="ARBA" id="ARBA00023004"/>
    </source>
</evidence>
<dbReference type="PANTHER" id="PTHR33546:SF1">
    <property type="entry name" value="LARGE, MULTIFUNCTIONAL SECRETED PROTEIN"/>
    <property type="match status" value="1"/>
</dbReference>
<dbReference type="PANTHER" id="PTHR33546">
    <property type="entry name" value="LARGE, MULTIFUNCTIONAL SECRETED PROTEIN-RELATED"/>
    <property type="match status" value="1"/>
</dbReference>
<feature type="domain" description="Cytochrome c" evidence="6">
    <location>
        <begin position="800"/>
        <end position="937"/>
    </location>
</feature>
<dbReference type="SUPFAM" id="SSF48371">
    <property type="entry name" value="ARM repeat"/>
    <property type="match status" value="1"/>
</dbReference>
<sequence length="937" mass="100882">MIRRASAALLLLLTAALAPAADPKAADPRLVVEPFAAAPDIVHPIAMDFDAKGRLLVIESHTHFRPANYAGPKHDRIRVLEDTDGDGKADKFTTFYEGTDATMDIAVHPDGSVYLATRNEIIRLRDRTGKGMADERISIVGLETKGNYPHNGLSGLSFDSRGNVFFGMGENLGADYALVGSDSKKLTGGGEGGSIFTCDPLGKGLRRVATGFWNPFGSCRDIYGRLFVVDNDPDASPPCKLVQVVEGGDYGFQFRYGRAGRHPFQAWNGELPGTLPFVAGTGESPCEVVSYESDGLPAEYLGSLLVPAWADHRVERYVPRPRGAGFVAERMPFVQGGSEFRPSGLTVAPDGSLFVSDWVSRSYELHGKGAVWHIRWKNAPPPERPTNPKVAILSSHAPLRAASARTLAKDAPDFLRPLLQSSDPRLQSAVATALVDAGSERFDAIGFARRGATPGLRAMAVRALTAQGADVSAYESDKNGGEVVAAAIVGLKGDAALPRLLSRLADPDPYLSQAAIHRLSQLPELLAQVKYRALTDPKQRVGILLAYRASSQKNDTAVIPDFLADPDPDVRFMAVKWVSDEKLTEFRPQIVEALKNPALDPRAFVGLTTALARLDNKPVNEDGLAGYFVERLADPAAPASTRILALRGIPAGNAKLRLDLLTGMLKNDDPAVRIEALRALKDRGDAKAIPAVLAIVTDAKQPAAVRVEALVALGDAAQANADFLTQLATGDADPALRREALRALVRVKLTDAQQSQLTTATKDRPDCTELVARIAGKPFTARRPSVTNTDAWLKFLDGPADPAAGRRVFENTKLAGCYRCHKVEGRGANVGPDLSLIGRTERRWIVESILQPSSVVAPHYQAWKIDTADGQSRTGLLVGTYLDVSEYVDEKGSKFKVAAGDVLQTTAARTSIMPDRLLDTLTDQEARDLVAYLAGRK</sequence>
<dbReference type="InterPro" id="IPR013428">
    <property type="entry name" value="Membrane-bound_put_N"/>
</dbReference>
<dbReference type="GO" id="GO:0020037">
    <property type="term" value="F:heme binding"/>
    <property type="evidence" value="ECO:0007669"/>
    <property type="project" value="InterPro"/>
</dbReference>
<reference evidence="8" key="1">
    <citation type="submission" date="2017-06" db="EMBL/GenBank/DDBJ databases">
        <title>Genome analysis of Fimbriiglobus ruber SP5, the first member of the order Planctomycetales with confirmed chitinolytic capability.</title>
        <authorList>
            <person name="Ravin N.V."/>
            <person name="Rakitin A.L."/>
            <person name="Ivanova A.A."/>
            <person name="Beletsky A.V."/>
            <person name="Kulichevskaya I.S."/>
            <person name="Mardanov A.V."/>
            <person name="Dedysh S.N."/>
        </authorList>
    </citation>
    <scope>NUCLEOTIDE SEQUENCE [LARGE SCALE GENOMIC DNA]</scope>
    <source>
        <strain evidence="8">SP5</strain>
    </source>
</reference>
<dbReference type="AlphaFoldDB" id="A0A225DHC4"/>